<reference evidence="1" key="2">
    <citation type="journal article" date="2022" name="Res Sq">
        <title>Comparative Genomics Reveals Insights into the Divergent Evolution of Astigmatic Mites and Household Pest Adaptations.</title>
        <authorList>
            <person name="Xiong Q."/>
            <person name="Wan A.T.-Y."/>
            <person name="Liu X.-Y."/>
            <person name="Fung C.S.-H."/>
            <person name="Xiao X."/>
            <person name="Malainual N."/>
            <person name="Hou J."/>
            <person name="Wang L."/>
            <person name="Wang M."/>
            <person name="Yang K."/>
            <person name="Cui Y."/>
            <person name="Leung E."/>
            <person name="Nong W."/>
            <person name="Shin S.-K."/>
            <person name="Au S."/>
            <person name="Jeong K.Y."/>
            <person name="Chew F.T."/>
            <person name="Hui J."/>
            <person name="Leung T.F."/>
            <person name="Tungtrongchitr A."/>
            <person name="Zhong N."/>
            <person name="Liu Z."/>
            <person name="Tsui S."/>
        </authorList>
    </citation>
    <scope>NUCLEOTIDE SEQUENCE</scope>
    <source>
        <strain evidence="1">Derf</strain>
        <tissue evidence="1">Whole organism</tissue>
    </source>
</reference>
<evidence type="ECO:0000313" key="2">
    <source>
        <dbReference type="Proteomes" id="UP000790347"/>
    </source>
</evidence>
<reference evidence="1" key="1">
    <citation type="submission" date="2013-05" db="EMBL/GenBank/DDBJ databases">
        <authorList>
            <person name="Yim A.K.Y."/>
            <person name="Chan T.F."/>
            <person name="Ji K.M."/>
            <person name="Liu X.Y."/>
            <person name="Zhou J.W."/>
            <person name="Li R.Q."/>
            <person name="Yang K.Y."/>
            <person name="Li J."/>
            <person name="Li M."/>
            <person name="Law P.T.W."/>
            <person name="Wu Y.L."/>
            <person name="Cai Z.L."/>
            <person name="Qin H."/>
            <person name="Bao Y."/>
            <person name="Leung R.K.K."/>
            <person name="Ng P.K.S."/>
            <person name="Zou J."/>
            <person name="Zhong X.J."/>
            <person name="Ran P.X."/>
            <person name="Zhong N.S."/>
            <person name="Liu Z.G."/>
            <person name="Tsui S.K.W."/>
        </authorList>
    </citation>
    <scope>NUCLEOTIDE SEQUENCE</scope>
    <source>
        <strain evidence="1">Derf</strain>
        <tissue evidence="1">Whole organism</tissue>
    </source>
</reference>
<sequence length="137" mass="16151">MIQYHSIRLNSQFYGGMITGGKNSLQNSPNEILWNKKKQNNRKLGHIFSQNDCYCCCCCRYSQELNLILNYPEGNLELELSTIESINDDDYQEQVYESNRLSWKILEFFIFYISGWNVPWNVLQKDSGEKKITNEES</sequence>
<protein>
    <submittedName>
        <fullName evidence="1">Uncharacterized protein</fullName>
    </submittedName>
</protein>
<accession>A0A922HP56</accession>
<dbReference type="AlphaFoldDB" id="A0A922HP56"/>
<proteinExistence type="predicted"/>
<comment type="caution">
    <text evidence="1">The sequence shown here is derived from an EMBL/GenBank/DDBJ whole genome shotgun (WGS) entry which is preliminary data.</text>
</comment>
<keyword evidence="2" id="KW-1185">Reference proteome</keyword>
<organism evidence="1 2">
    <name type="scientific">Dermatophagoides farinae</name>
    <name type="common">American house dust mite</name>
    <dbReference type="NCBI Taxonomy" id="6954"/>
    <lineage>
        <taxon>Eukaryota</taxon>
        <taxon>Metazoa</taxon>
        <taxon>Ecdysozoa</taxon>
        <taxon>Arthropoda</taxon>
        <taxon>Chelicerata</taxon>
        <taxon>Arachnida</taxon>
        <taxon>Acari</taxon>
        <taxon>Acariformes</taxon>
        <taxon>Sarcoptiformes</taxon>
        <taxon>Astigmata</taxon>
        <taxon>Psoroptidia</taxon>
        <taxon>Analgoidea</taxon>
        <taxon>Pyroglyphidae</taxon>
        <taxon>Dermatophagoidinae</taxon>
        <taxon>Dermatophagoides</taxon>
    </lineage>
</organism>
<name>A0A922HP56_DERFA</name>
<evidence type="ECO:0000313" key="1">
    <source>
        <dbReference type="EMBL" id="KAH9501189.1"/>
    </source>
</evidence>
<dbReference type="Proteomes" id="UP000790347">
    <property type="component" value="Unassembled WGS sequence"/>
</dbReference>
<dbReference type="EMBL" id="ASGP02000006">
    <property type="protein sequence ID" value="KAH9501189.1"/>
    <property type="molecule type" value="Genomic_DNA"/>
</dbReference>
<gene>
    <name evidence="1" type="ORF">DERF_012049</name>
</gene>